<organism evidence="1">
    <name type="scientific">Pararge aegeria</name>
    <name type="common">speckled wood butterfly</name>
    <dbReference type="NCBI Taxonomy" id="116150"/>
    <lineage>
        <taxon>Eukaryota</taxon>
        <taxon>Metazoa</taxon>
        <taxon>Ecdysozoa</taxon>
        <taxon>Arthropoda</taxon>
        <taxon>Hexapoda</taxon>
        <taxon>Insecta</taxon>
        <taxon>Pterygota</taxon>
        <taxon>Neoptera</taxon>
        <taxon>Endopterygota</taxon>
        <taxon>Lepidoptera</taxon>
        <taxon>Glossata</taxon>
        <taxon>Ditrysia</taxon>
        <taxon>Papilionoidea</taxon>
        <taxon>Nymphalidae</taxon>
        <taxon>Satyrinae</taxon>
        <taxon>Satyrini</taxon>
        <taxon>Parargina</taxon>
        <taxon>Pararge</taxon>
    </lineage>
</organism>
<accession>S4PMC0</accession>
<name>S4PMC0_9NEOP</name>
<dbReference type="EMBL" id="GAIX01000231">
    <property type="protein sequence ID" value="JAA92329.1"/>
    <property type="molecule type" value="Transcribed_RNA"/>
</dbReference>
<reference evidence="1" key="1">
    <citation type="journal article" date="2013" name="BMC Genomics">
        <title>Unscrambling butterfly oogenesis.</title>
        <authorList>
            <person name="Carter J.M."/>
            <person name="Baker S.C."/>
            <person name="Pink R."/>
            <person name="Carter D.R."/>
            <person name="Collins A."/>
            <person name="Tomlin J."/>
            <person name="Gibbs M."/>
            <person name="Breuker C.J."/>
        </authorList>
    </citation>
    <scope>NUCLEOTIDE SEQUENCE</scope>
    <source>
        <tissue evidence="1">Ovary</tissue>
    </source>
</reference>
<proteinExistence type="predicted"/>
<dbReference type="AlphaFoldDB" id="S4PMC0"/>
<sequence length="95" mass="11139">MFTNIPSWDCCQACRVRHLCELTKILKYFLLTRNNDTYSNFYIRHIHFVFTESLPCACLVQLMAKLVTINALCGAGVKYDTFTVKTLFYKSYFKC</sequence>
<evidence type="ECO:0000313" key="1">
    <source>
        <dbReference type="EMBL" id="JAA92329.1"/>
    </source>
</evidence>
<protein>
    <submittedName>
        <fullName evidence="1">Uncharacterized protein</fullName>
    </submittedName>
</protein>
<reference evidence="1" key="2">
    <citation type="submission" date="2013-05" db="EMBL/GenBank/DDBJ databases">
        <authorList>
            <person name="Carter J.-M."/>
            <person name="Baker S.C."/>
            <person name="Pink R."/>
            <person name="Carter D.R.F."/>
            <person name="Collins A."/>
            <person name="Tomlin J."/>
            <person name="Gibbs M."/>
            <person name="Breuker C.J."/>
        </authorList>
    </citation>
    <scope>NUCLEOTIDE SEQUENCE</scope>
    <source>
        <tissue evidence="1">Ovary</tissue>
    </source>
</reference>